<dbReference type="Pfam" id="PF01494">
    <property type="entry name" value="FAD_binding_3"/>
    <property type="match status" value="2"/>
</dbReference>
<dbReference type="EMBL" id="JBHRYJ010000001">
    <property type="protein sequence ID" value="MFC3675479.1"/>
    <property type="molecule type" value="Genomic_DNA"/>
</dbReference>
<dbReference type="PANTHER" id="PTHR13789">
    <property type="entry name" value="MONOOXYGENASE"/>
    <property type="match status" value="1"/>
</dbReference>
<keyword evidence="1" id="KW-0560">Oxidoreductase</keyword>
<dbReference type="Proteomes" id="UP001595711">
    <property type="component" value="Unassembled WGS sequence"/>
</dbReference>
<dbReference type="InterPro" id="IPR050493">
    <property type="entry name" value="FAD-dep_Monooxygenase_BioMet"/>
</dbReference>
<evidence type="ECO:0000256" key="1">
    <source>
        <dbReference type="ARBA" id="ARBA00023002"/>
    </source>
</evidence>
<keyword evidence="2" id="KW-0503">Monooxygenase</keyword>
<dbReference type="InterPro" id="IPR036188">
    <property type="entry name" value="FAD/NAD-bd_sf"/>
</dbReference>
<feature type="domain" description="FAD-binding" evidence="3">
    <location>
        <begin position="3"/>
        <end position="173"/>
    </location>
</feature>
<proteinExistence type="predicted"/>
<dbReference type="SUPFAM" id="SSF54373">
    <property type="entry name" value="FAD-linked reductases, C-terminal domain"/>
    <property type="match status" value="1"/>
</dbReference>
<organism evidence="4 5">
    <name type="scientific">Ferrovibrio xuzhouensis</name>
    <dbReference type="NCBI Taxonomy" id="1576914"/>
    <lineage>
        <taxon>Bacteria</taxon>
        <taxon>Pseudomonadati</taxon>
        <taxon>Pseudomonadota</taxon>
        <taxon>Alphaproteobacteria</taxon>
        <taxon>Rhodospirillales</taxon>
        <taxon>Rhodospirillaceae</taxon>
        <taxon>Ferrovibrio</taxon>
    </lineage>
</organism>
<dbReference type="PANTHER" id="PTHR13789:SF268">
    <property type="entry name" value="5-METHYLPHENAZINE-1-CARBOXYLATE 1-MONOOXYGENASE"/>
    <property type="match status" value="1"/>
</dbReference>
<dbReference type="SUPFAM" id="SSF51905">
    <property type="entry name" value="FAD/NAD(P)-binding domain"/>
    <property type="match status" value="1"/>
</dbReference>
<evidence type="ECO:0000313" key="4">
    <source>
        <dbReference type="EMBL" id="MFC3675479.1"/>
    </source>
</evidence>
<dbReference type="InterPro" id="IPR002938">
    <property type="entry name" value="FAD-bd"/>
</dbReference>
<sequence length="420" mass="46561">MNDVLIVGAGIGGLTTALYLHRLGIPCRVIEAVPEIRPLGVGINLLPHAMKELGDLGLQPALEAIAVETQEMRFYNRHGQFAFREARGRFAGYDAPQLSIHRGDLQMILFRTVQERLGADRIHLGRRLLKAEQDDTGVTLHLADTVTGESVPPLRGDILIGCDGIQSVLRKQLYPAEGDPVYSGINMWRGVTWAKPYLTGASMVLAGWLEVGKLVIYPIRKALDAQGRQLINWVAEIESDKYEKNDWNQKGRLEDFFPVFRDWRFDWLDMAGLLENAEIILEYPMVDRDPLPRWSFGRMTLLGDAAHPMYPRGSNGAGQAILDARALAGHLKAAGAGDPVPALRAYDAERNPATAKVVLTNRQNPPDAILREVHQRTGGRPFERIEDVISQDEMVAMSEGYKKTAGFDRGSLAQKTPLAS</sequence>
<dbReference type="PRINTS" id="PR00420">
    <property type="entry name" value="RNGMNOXGNASE"/>
</dbReference>
<feature type="domain" description="FAD-binding" evidence="3">
    <location>
        <begin position="293"/>
        <end position="358"/>
    </location>
</feature>
<dbReference type="Gene3D" id="3.50.50.60">
    <property type="entry name" value="FAD/NAD(P)-binding domain"/>
    <property type="match status" value="1"/>
</dbReference>
<comment type="caution">
    <text evidence="4">The sequence shown here is derived from an EMBL/GenBank/DDBJ whole genome shotgun (WGS) entry which is preliminary data.</text>
</comment>
<reference evidence="5" key="1">
    <citation type="journal article" date="2019" name="Int. J. Syst. Evol. Microbiol.">
        <title>The Global Catalogue of Microorganisms (GCM) 10K type strain sequencing project: providing services to taxonomists for standard genome sequencing and annotation.</title>
        <authorList>
            <consortium name="The Broad Institute Genomics Platform"/>
            <consortium name="The Broad Institute Genome Sequencing Center for Infectious Disease"/>
            <person name="Wu L."/>
            <person name="Ma J."/>
        </authorList>
    </citation>
    <scope>NUCLEOTIDE SEQUENCE [LARGE SCALE GENOMIC DNA]</scope>
    <source>
        <strain evidence="5">KCTC 42182</strain>
    </source>
</reference>
<dbReference type="NCBIfam" id="NF005720">
    <property type="entry name" value="PRK07538.1"/>
    <property type="match status" value="1"/>
</dbReference>
<name>A0ABV7VDB8_9PROT</name>
<dbReference type="Gene3D" id="3.30.9.30">
    <property type="match status" value="1"/>
</dbReference>
<evidence type="ECO:0000313" key="5">
    <source>
        <dbReference type="Proteomes" id="UP001595711"/>
    </source>
</evidence>
<evidence type="ECO:0000256" key="2">
    <source>
        <dbReference type="ARBA" id="ARBA00023033"/>
    </source>
</evidence>
<evidence type="ECO:0000259" key="3">
    <source>
        <dbReference type="Pfam" id="PF01494"/>
    </source>
</evidence>
<keyword evidence="5" id="KW-1185">Reference proteome</keyword>
<protein>
    <submittedName>
        <fullName evidence="4">Flavin-dependent oxidoreductase</fullName>
    </submittedName>
</protein>
<gene>
    <name evidence="4" type="ORF">ACFOOQ_07990</name>
</gene>
<accession>A0ABV7VDB8</accession>
<dbReference type="RefSeq" id="WP_379724135.1">
    <property type="nucleotide sequence ID" value="NZ_JBHRYJ010000001.1"/>
</dbReference>